<dbReference type="RefSeq" id="WP_073112385.1">
    <property type="nucleotide sequence ID" value="NZ_FQZY01000060.1"/>
</dbReference>
<organism evidence="1 2">
    <name type="scientific">Hespellia stercorisuis DSM 15480</name>
    <dbReference type="NCBI Taxonomy" id="1121950"/>
    <lineage>
        <taxon>Bacteria</taxon>
        <taxon>Bacillati</taxon>
        <taxon>Bacillota</taxon>
        <taxon>Clostridia</taxon>
        <taxon>Lachnospirales</taxon>
        <taxon>Lachnospiraceae</taxon>
        <taxon>Hespellia</taxon>
    </lineage>
</organism>
<dbReference type="OrthoDB" id="2004071at2"/>
<dbReference type="Pfam" id="PF21983">
    <property type="entry name" value="NikA-like"/>
    <property type="match status" value="1"/>
</dbReference>
<dbReference type="EMBL" id="FQZY01000060">
    <property type="protein sequence ID" value="SHK57122.1"/>
    <property type="molecule type" value="Genomic_DNA"/>
</dbReference>
<dbReference type="AlphaFoldDB" id="A0A1M6TJ60"/>
<keyword evidence="2" id="KW-1185">Reference proteome</keyword>
<dbReference type="Proteomes" id="UP000184301">
    <property type="component" value="Unassembled WGS sequence"/>
</dbReference>
<dbReference type="InterPro" id="IPR053842">
    <property type="entry name" value="NikA-like"/>
</dbReference>
<protein>
    <submittedName>
        <fullName evidence="1">Mobilisation protein (MobC)</fullName>
    </submittedName>
</protein>
<name>A0A1M6TJ60_9FIRM</name>
<gene>
    <name evidence="1" type="ORF">SAMN02745243_03249</name>
</gene>
<evidence type="ECO:0000313" key="2">
    <source>
        <dbReference type="Proteomes" id="UP000184301"/>
    </source>
</evidence>
<reference evidence="1 2" key="1">
    <citation type="submission" date="2016-11" db="EMBL/GenBank/DDBJ databases">
        <authorList>
            <person name="Jaros S."/>
            <person name="Januszkiewicz K."/>
            <person name="Wedrychowicz H."/>
        </authorList>
    </citation>
    <scope>NUCLEOTIDE SEQUENCE [LARGE SCALE GENOMIC DNA]</scope>
    <source>
        <strain evidence="1 2">DSM 15480</strain>
    </source>
</reference>
<dbReference type="STRING" id="1121950.SAMN02745243_03249"/>
<sequence>MTRPKKEKELTRSHHITLRLTDTEYELVTDNAIEAGLSRSDYLRKMILDGKINVRYDIVVDLPELQKLVSEFGKIGGNLNQIAKYFHTGGIRSMAMQDEISQCITDLYELRKEVKRMAGDFHGNIKTHRK</sequence>
<proteinExistence type="predicted"/>
<accession>A0A1M6TJ60</accession>
<evidence type="ECO:0000313" key="1">
    <source>
        <dbReference type="EMBL" id="SHK57122.1"/>
    </source>
</evidence>